<dbReference type="GO" id="GO:0009927">
    <property type="term" value="F:histidine phosphotransfer kinase activity"/>
    <property type="evidence" value="ECO:0007669"/>
    <property type="project" value="TreeGrafter"/>
</dbReference>
<dbReference type="AlphaFoldDB" id="A0A225ALK4"/>
<accession>A0A225ALK4</accession>
<dbReference type="InterPro" id="IPR029016">
    <property type="entry name" value="GAF-like_dom_sf"/>
</dbReference>
<name>A0A225ALK4_TALAT</name>
<feature type="region of interest" description="Disordered" evidence="7">
    <location>
        <begin position="35"/>
        <end position="56"/>
    </location>
</feature>
<dbReference type="Gene3D" id="3.40.50.2300">
    <property type="match status" value="1"/>
</dbReference>
<proteinExistence type="predicted"/>
<comment type="caution">
    <text evidence="10">The sequence shown here is derived from an EMBL/GenBank/DDBJ whole genome shotgun (WGS) entry which is preliminary data.</text>
</comment>
<dbReference type="SUPFAM" id="SSF55781">
    <property type="entry name" value="GAF domain-like"/>
    <property type="match status" value="1"/>
</dbReference>
<dbReference type="PANTHER" id="PTHR43047:SF72">
    <property type="entry name" value="OSMOSENSING HISTIDINE PROTEIN KINASE SLN1"/>
    <property type="match status" value="1"/>
</dbReference>
<organism evidence="10 11">
    <name type="scientific">Talaromyces atroroseus</name>
    <dbReference type="NCBI Taxonomy" id="1441469"/>
    <lineage>
        <taxon>Eukaryota</taxon>
        <taxon>Fungi</taxon>
        <taxon>Dikarya</taxon>
        <taxon>Ascomycota</taxon>
        <taxon>Pezizomycotina</taxon>
        <taxon>Eurotiomycetes</taxon>
        <taxon>Eurotiomycetidae</taxon>
        <taxon>Eurotiales</taxon>
        <taxon>Trichocomaceae</taxon>
        <taxon>Talaromyces</taxon>
        <taxon>Talaromyces sect. Trachyspermi</taxon>
    </lineage>
</organism>
<dbReference type="InterPro" id="IPR001789">
    <property type="entry name" value="Sig_transdc_resp-reg_receiver"/>
</dbReference>
<dbReference type="SUPFAM" id="SSF52172">
    <property type="entry name" value="CheY-like"/>
    <property type="match status" value="1"/>
</dbReference>
<evidence type="ECO:0000313" key="10">
    <source>
        <dbReference type="EMBL" id="OKL58128.1"/>
    </source>
</evidence>
<dbReference type="SUPFAM" id="SSF55874">
    <property type="entry name" value="ATPase domain of HSP90 chaperone/DNA topoisomerase II/histidine kinase"/>
    <property type="match status" value="1"/>
</dbReference>
<dbReference type="FunFam" id="3.30.450.40:FF:000083">
    <property type="entry name" value="Sensor histidine kinase/response regulator, putative (AFU_orthologue AFUA_4G00660)"/>
    <property type="match status" value="1"/>
</dbReference>
<dbReference type="Proteomes" id="UP000214365">
    <property type="component" value="Unassembled WGS sequence"/>
</dbReference>
<dbReference type="STRING" id="1441469.A0A225ALK4"/>
<dbReference type="InterPro" id="IPR036097">
    <property type="entry name" value="HisK_dim/P_sf"/>
</dbReference>
<keyword evidence="11" id="KW-1185">Reference proteome</keyword>
<dbReference type="PROSITE" id="PS50110">
    <property type="entry name" value="RESPONSE_REGULATORY"/>
    <property type="match status" value="1"/>
</dbReference>
<gene>
    <name evidence="10" type="ORF">UA08_06433</name>
</gene>
<evidence type="ECO:0000313" key="11">
    <source>
        <dbReference type="Proteomes" id="UP000214365"/>
    </source>
</evidence>
<keyword evidence="4" id="KW-0808">Transferase</keyword>
<dbReference type="EMBL" id="LFMY01000010">
    <property type="protein sequence ID" value="OKL58128.1"/>
    <property type="molecule type" value="Genomic_DNA"/>
</dbReference>
<dbReference type="FunFam" id="1.10.287.130:FF:000023">
    <property type="entry name" value="Sensor histidine kinase/response regulator, putative"/>
    <property type="match status" value="1"/>
</dbReference>
<dbReference type="GO" id="GO:0005886">
    <property type="term" value="C:plasma membrane"/>
    <property type="evidence" value="ECO:0007669"/>
    <property type="project" value="TreeGrafter"/>
</dbReference>
<dbReference type="Pfam" id="PF00072">
    <property type="entry name" value="Response_reg"/>
    <property type="match status" value="1"/>
</dbReference>
<protein>
    <recommendedName>
        <fullName evidence="2">histidine kinase</fullName>
        <ecNumber evidence="2">2.7.13.3</ecNumber>
    </recommendedName>
</protein>
<dbReference type="CDD" id="cd17546">
    <property type="entry name" value="REC_hyHK_CKI1_RcsC-like"/>
    <property type="match status" value="1"/>
</dbReference>
<dbReference type="RefSeq" id="XP_020118249.1">
    <property type="nucleotide sequence ID" value="XM_020269207.1"/>
</dbReference>
<keyword evidence="5" id="KW-0418">Kinase</keyword>
<dbReference type="GO" id="GO:0000155">
    <property type="term" value="F:phosphorelay sensor kinase activity"/>
    <property type="evidence" value="ECO:0007669"/>
    <property type="project" value="InterPro"/>
</dbReference>
<dbReference type="Gene3D" id="3.30.450.40">
    <property type="match status" value="1"/>
</dbReference>
<feature type="domain" description="Response regulatory" evidence="9">
    <location>
        <begin position="1075"/>
        <end position="1191"/>
    </location>
</feature>
<evidence type="ECO:0000256" key="3">
    <source>
        <dbReference type="ARBA" id="ARBA00022553"/>
    </source>
</evidence>
<evidence type="ECO:0000256" key="4">
    <source>
        <dbReference type="ARBA" id="ARBA00022679"/>
    </source>
</evidence>
<dbReference type="EC" id="2.7.13.3" evidence="2"/>
<dbReference type="SMART" id="SM00387">
    <property type="entry name" value="HATPase_c"/>
    <property type="match status" value="1"/>
</dbReference>
<feature type="region of interest" description="Disordered" evidence="7">
    <location>
        <begin position="333"/>
        <end position="362"/>
    </location>
</feature>
<comment type="catalytic activity">
    <reaction evidence="1">
        <text>ATP + protein L-histidine = ADP + protein N-phospho-L-histidine.</text>
        <dbReference type="EC" id="2.7.13.3"/>
    </reaction>
</comment>
<dbReference type="GeneID" id="31006188"/>
<dbReference type="Gene3D" id="3.30.565.10">
    <property type="entry name" value="Histidine kinase-like ATPase, C-terminal domain"/>
    <property type="match status" value="1"/>
</dbReference>
<reference evidence="10 11" key="1">
    <citation type="submission" date="2015-06" db="EMBL/GenBank/DDBJ databases">
        <title>Talaromyces atroroseus IBT 11181 draft genome.</title>
        <authorList>
            <person name="Rasmussen K.B."/>
            <person name="Rasmussen S."/>
            <person name="Petersen B."/>
            <person name="Sicheritz-Ponten T."/>
            <person name="Mortensen U.H."/>
            <person name="Thrane U."/>
        </authorList>
    </citation>
    <scope>NUCLEOTIDE SEQUENCE [LARGE SCALE GENOMIC DNA]</scope>
    <source>
        <strain evidence="10 11">IBT 11181</strain>
    </source>
</reference>
<dbReference type="SUPFAM" id="SSF47384">
    <property type="entry name" value="Homodimeric domain of signal transducing histidine kinase"/>
    <property type="match status" value="1"/>
</dbReference>
<dbReference type="InterPro" id="IPR011006">
    <property type="entry name" value="CheY-like_superfamily"/>
</dbReference>
<evidence type="ECO:0000259" key="9">
    <source>
        <dbReference type="PROSITE" id="PS50110"/>
    </source>
</evidence>
<evidence type="ECO:0000256" key="7">
    <source>
        <dbReference type="SAM" id="MobiDB-lite"/>
    </source>
</evidence>
<dbReference type="SMART" id="SM00388">
    <property type="entry name" value="HisKA"/>
    <property type="match status" value="1"/>
</dbReference>
<comment type="caution">
    <text evidence="6">Lacks conserved residue(s) required for the propagation of feature annotation.</text>
</comment>
<dbReference type="Pfam" id="PF02518">
    <property type="entry name" value="HATPase_c"/>
    <property type="match status" value="1"/>
</dbReference>
<dbReference type="InterPro" id="IPR005467">
    <property type="entry name" value="His_kinase_dom"/>
</dbReference>
<evidence type="ECO:0000256" key="1">
    <source>
        <dbReference type="ARBA" id="ARBA00000085"/>
    </source>
</evidence>
<dbReference type="PANTHER" id="PTHR43047">
    <property type="entry name" value="TWO-COMPONENT HISTIDINE PROTEIN KINASE"/>
    <property type="match status" value="1"/>
</dbReference>
<dbReference type="Gene3D" id="1.10.287.130">
    <property type="match status" value="1"/>
</dbReference>
<feature type="region of interest" description="Disordered" evidence="7">
    <location>
        <begin position="252"/>
        <end position="284"/>
    </location>
</feature>
<dbReference type="CDD" id="cd00082">
    <property type="entry name" value="HisKA"/>
    <property type="match status" value="1"/>
</dbReference>
<evidence type="ECO:0000259" key="8">
    <source>
        <dbReference type="PROSITE" id="PS50109"/>
    </source>
</evidence>
<evidence type="ECO:0000256" key="2">
    <source>
        <dbReference type="ARBA" id="ARBA00012438"/>
    </source>
</evidence>
<feature type="region of interest" description="Disordered" evidence="7">
    <location>
        <begin position="1"/>
        <end position="21"/>
    </location>
</feature>
<dbReference type="SMART" id="SM00448">
    <property type="entry name" value="REC"/>
    <property type="match status" value="1"/>
</dbReference>
<feature type="compositionally biased region" description="Polar residues" evidence="7">
    <location>
        <begin position="35"/>
        <end position="47"/>
    </location>
</feature>
<keyword evidence="3" id="KW-0597">Phosphoprotein</keyword>
<evidence type="ECO:0000256" key="5">
    <source>
        <dbReference type="ARBA" id="ARBA00022777"/>
    </source>
</evidence>
<dbReference type="Pfam" id="PF00512">
    <property type="entry name" value="HisKA"/>
    <property type="match status" value="1"/>
</dbReference>
<dbReference type="InterPro" id="IPR004358">
    <property type="entry name" value="Sig_transdc_His_kin-like_C"/>
</dbReference>
<dbReference type="OrthoDB" id="303614at2759"/>
<dbReference type="InterPro" id="IPR003594">
    <property type="entry name" value="HATPase_dom"/>
</dbReference>
<dbReference type="PRINTS" id="PR00344">
    <property type="entry name" value="BCTRLSENSOR"/>
</dbReference>
<feature type="domain" description="Histidine kinase" evidence="8">
    <location>
        <begin position="610"/>
        <end position="863"/>
    </location>
</feature>
<evidence type="ECO:0000256" key="6">
    <source>
        <dbReference type="PROSITE-ProRule" id="PRU00169"/>
    </source>
</evidence>
<sequence length="1191" mass="131275">MGTPLSALPARGQLPSFDAEKKRIRDLSRYYSAIRQPSTSPNATPSPQLDGDRKRTPSLSQDIILTALVQLGVYRFGCNRAFVSLIDGQNQHIISEATASISLRDSKKHLPNDGIYLGVTTLDLVFGVCPHAMKLFTGQHVPQLQNTANVTANPTRFIVRDFTLENNFKDKPYVVGWPFFRFYAEVPVYSPAGYVLGSFCVVDDKPRQNFSDADVVALQEISDSISRHLENVRMVHYHARSDRLVQGLTDFVKGHPDDEPSSNVQQSISPLTRLPNLSKKSSLDDLHPNMMEYLSLSSTVTDETSPLVSRQDSSNFTASTSISSPLHMTAISQPSIDDFTKDRTTKPSVNRKQSVVGTTAAGATSVAVKEDVPISRRIEAIFSHACTLLKASMDLDDVLFLDACHCNSGIGPSLESTDWEPFPTTVDTDNASNSPPNTKDALCKVLSSPLPKFGHATTQDDTTIYSITESFLQHLITKYPRGKVFDLDGILPSSPDEPVDADHEATSHIRARAFWGSPESHKSDPSDVAETAARLLSYFPEAKSVIFLPLWDWNKGQWLAGTLIWSRDSERPLELEEFNYFKVFGDTIISEVARVTTFEQEKSKSGFISSVSHELRSPLHGMLASAELLLGTPLQPEQHDLVKMLETCGLTLLDTMNHLLDFTKINNLTKADSENDSHHSTANLVGTFDLGVLLEEVVNALYLEKHAASVSRNIASSPTEAMQLGDKSNGNLSVVLRITEQDAWKLQSVSGAWRRIIMNIFGNALKHTEAGFIEVSLRKLRKESQGTSEVAHLSIVDTGHGMSADFLRNKLFSPFAQEDSLSEGVGLGMSIVQQLVGLMKGTIDVKSERDIGTQVDVFIPIHPAPNASLLSLSQTPVPDGAKLIKFCLIGFNGYSELTEVPTGSLSREAKRRLCIQSLFAHVITHRSGWSVSFAETFSSARGDVAIVEEETLDKMIREKPSRSIDTFGFNRLIVLGDIMPSSAVLDLKNRGEIVSIHPPFYPRKILEALNWTLEANETTKQPVHDSLRVPRNQTAIDAQISESPTPVHERLTPLVTEGSPVSKFRNVSKQNNNLHVLIVDDNEINLKVLSAYIRKLGHTYETATNGLIALNKYKESPRSFGLVLMVLDGIAATRKIRAFERQQEFRPVTVLAVTGVASATMQQQALSAGVDNYLIKPLSLQQLKQVIANTA</sequence>
<dbReference type="InterPro" id="IPR003661">
    <property type="entry name" value="HisK_dim/P_dom"/>
</dbReference>
<feature type="compositionally biased region" description="Polar residues" evidence="7">
    <location>
        <begin position="261"/>
        <end position="270"/>
    </location>
</feature>
<dbReference type="InterPro" id="IPR036890">
    <property type="entry name" value="HATPase_C_sf"/>
</dbReference>
<dbReference type="PROSITE" id="PS50109">
    <property type="entry name" value="HIS_KIN"/>
    <property type="match status" value="1"/>
</dbReference>